<dbReference type="PANTHER" id="PTHR30483">
    <property type="entry name" value="LEUCINE-SPECIFIC-BINDING PROTEIN"/>
    <property type="match status" value="1"/>
</dbReference>
<comment type="caution">
    <text evidence="5">The sequence shown here is derived from an EMBL/GenBank/DDBJ whole genome shotgun (WGS) entry which is preliminary data.</text>
</comment>
<protein>
    <submittedName>
        <fullName evidence="5">Branched-chain amino acid ABC transporter substrate-binding protein</fullName>
    </submittedName>
</protein>
<dbReference type="EMBL" id="JBHTBZ010000080">
    <property type="protein sequence ID" value="MFC7462731.1"/>
    <property type="molecule type" value="Genomic_DNA"/>
</dbReference>
<evidence type="ECO:0000313" key="5">
    <source>
        <dbReference type="EMBL" id="MFC7462731.1"/>
    </source>
</evidence>
<feature type="signal peptide" evidence="3">
    <location>
        <begin position="1"/>
        <end position="25"/>
    </location>
</feature>
<comment type="similarity">
    <text evidence="1">Belongs to the leucine-binding protein family.</text>
</comment>
<dbReference type="InterPro" id="IPR028081">
    <property type="entry name" value="Leu-bd"/>
</dbReference>
<reference evidence="6" key="1">
    <citation type="journal article" date="2019" name="Int. J. Syst. Evol. Microbiol.">
        <title>The Global Catalogue of Microorganisms (GCM) 10K type strain sequencing project: providing services to taxonomists for standard genome sequencing and annotation.</title>
        <authorList>
            <consortium name="The Broad Institute Genomics Platform"/>
            <consortium name="The Broad Institute Genome Sequencing Center for Infectious Disease"/>
            <person name="Wu L."/>
            <person name="Ma J."/>
        </authorList>
    </citation>
    <scope>NUCLEOTIDE SEQUENCE [LARGE SCALE GENOMIC DNA]</scope>
    <source>
        <strain evidence="6">CCUG 53903</strain>
    </source>
</reference>
<dbReference type="SUPFAM" id="SSF53822">
    <property type="entry name" value="Periplasmic binding protein-like I"/>
    <property type="match status" value="1"/>
</dbReference>
<evidence type="ECO:0000313" key="6">
    <source>
        <dbReference type="Proteomes" id="UP001596457"/>
    </source>
</evidence>
<evidence type="ECO:0000256" key="1">
    <source>
        <dbReference type="ARBA" id="ARBA00010062"/>
    </source>
</evidence>
<dbReference type="Pfam" id="PF13458">
    <property type="entry name" value="Peripla_BP_6"/>
    <property type="match status" value="1"/>
</dbReference>
<dbReference type="InterPro" id="IPR028082">
    <property type="entry name" value="Peripla_BP_I"/>
</dbReference>
<feature type="domain" description="Leucine-binding protein" evidence="4">
    <location>
        <begin position="28"/>
        <end position="373"/>
    </location>
</feature>
<evidence type="ECO:0000256" key="2">
    <source>
        <dbReference type="ARBA" id="ARBA00022729"/>
    </source>
</evidence>
<dbReference type="Gene3D" id="3.40.50.2300">
    <property type="match status" value="2"/>
</dbReference>
<name>A0ABW2SGR4_9BURK</name>
<keyword evidence="2 3" id="KW-0732">Signal</keyword>
<feature type="chain" id="PRO_5045378864" evidence="3">
    <location>
        <begin position="26"/>
        <end position="412"/>
    </location>
</feature>
<keyword evidence="6" id="KW-1185">Reference proteome</keyword>
<evidence type="ECO:0000259" key="4">
    <source>
        <dbReference type="Pfam" id="PF13458"/>
    </source>
</evidence>
<dbReference type="Proteomes" id="UP001596457">
    <property type="component" value="Unassembled WGS sequence"/>
</dbReference>
<dbReference type="CDD" id="cd06329">
    <property type="entry name" value="PBP1_SBP-like"/>
    <property type="match status" value="1"/>
</dbReference>
<gene>
    <name evidence="5" type="ORF">ACFQU0_20125</name>
</gene>
<accession>A0ABW2SGR4</accession>
<sequence length="412" mass="44585">MTGHGVRVGLLPSLALAAGAALAQAGETVRIAFIDPLSGPMADIGRNSLRSWQFMAERLGGGANPAGVRFVVAPFDNKGSPHESLNALKAAIDQGFRYVVQGNGSGVTHVLADAVARHNARRPEAPVLLLNYAATDPALTGERCSYWHFRIEADTTMKVAALVDFLAEQPALQKVYLLNQDYAHGQQLARHFKEAVAERLPALEVVGEELHPAFQLRDFAPQVQRVLASGAQAVVTGNWGEDFVHLVQALQAAKVQLPLFTYYAALPGAPSTLAKGPLPMPVYQVALHHNNPEGEMGRLAADFRRRHKEDFVVYATHTGIQMLGAAMSRARSTDTRRVADVLGGLAFPVLGGMATMRGDDHQLQLGQFITRWQPVDTRHPVGAEGTDHTFVPQRYIAASALSQPVRCNMPRP</sequence>
<organism evidence="5 6">
    <name type="scientific">Hydrogenophaga defluvii</name>
    <dbReference type="NCBI Taxonomy" id="249410"/>
    <lineage>
        <taxon>Bacteria</taxon>
        <taxon>Pseudomonadati</taxon>
        <taxon>Pseudomonadota</taxon>
        <taxon>Betaproteobacteria</taxon>
        <taxon>Burkholderiales</taxon>
        <taxon>Comamonadaceae</taxon>
        <taxon>Hydrogenophaga</taxon>
    </lineage>
</organism>
<dbReference type="InterPro" id="IPR051010">
    <property type="entry name" value="BCAA_transport"/>
</dbReference>
<proteinExistence type="inferred from homology"/>
<evidence type="ECO:0000256" key="3">
    <source>
        <dbReference type="SAM" id="SignalP"/>
    </source>
</evidence>
<dbReference type="RefSeq" id="WP_382203780.1">
    <property type="nucleotide sequence ID" value="NZ_JBHTBZ010000080.1"/>
</dbReference>